<accession>A0A2P2LQ42</accession>
<evidence type="ECO:0000313" key="1">
    <source>
        <dbReference type="EMBL" id="MBX20087.1"/>
    </source>
</evidence>
<name>A0A2P2LQ42_RHIMU</name>
<proteinExistence type="predicted"/>
<sequence>MELCRFIVTTKF</sequence>
<organism evidence="1">
    <name type="scientific">Rhizophora mucronata</name>
    <name type="common">Asiatic mangrove</name>
    <dbReference type="NCBI Taxonomy" id="61149"/>
    <lineage>
        <taxon>Eukaryota</taxon>
        <taxon>Viridiplantae</taxon>
        <taxon>Streptophyta</taxon>
        <taxon>Embryophyta</taxon>
        <taxon>Tracheophyta</taxon>
        <taxon>Spermatophyta</taxon>
        <taxon>Magnoliopsida</taxon>
        <taxon>eudicotyledons</taxon>
        <taxon>Gunneridae</taxon>
        <taxon>Pentapetalae</taxon>
        <taxon>rosids</taxon>
        <taxon>fabids</taxon>
        <taxon>Malpighiales</taxon>
        <taxon>Rhizophoraceae</taxon>
        <taxon>Rhizophora</taxon>
    </lineage>
</organism>
<dbReference type="EMBL" id="GGEC01039603">
    <property type="protein sequence ID" value="MBX20087.1"/>
    <property type="molecule type" value="Transcribed_RNA"/>
</dbReference>
<reference evidence="1" key="1">
    <citation type="submission" date="2018-02" db="EMBL/GenBank/DDBJ databases">
        <title>Rhizophora mucronata_Transcriptome.</title>
        <authorList>
            <person name="Meera S.P."/>
            <person name="Sreeshan A."/>
            <person name="Augustine A."/>
        </authorList>
    </citation>
    <scope>NUCLEOTIDE SEQUENCE</scope>
    <source>
        <tissue evidence="1">Leaf</tissue>
    </source>
</reference>
<protein>
    <submittedName>
        <fullName evidence="1">Uncharacterized protein</fullName>
    </submittedName>
</protein>